<dbReference type="OrthoDB" id="185373at2759"/>
<keyword evidence="8" id="KW-1185">Reference proteome</keyword>
<protein>
    <recommendedName>
        <fullName evidence="9">Pentacotripeptide-repeat region of PRORP domain-containing protein</fullName>
    </recommendedName>
</protein>
<proteinExistence type="inferred from homology"/>
<sequence>MACSSSREVCNWSILLSNPSRGKGGRPARNSEARTLKVLTKRKERGGGGGEAVRSENYSDTFTGYPCLDRHPVLSGSLQSLCIGLPEASSSTGNLSRAEKAGQYLAASPFPEKALKLLRIIHKIGYELRPRTYEAVVHQLVKGQRWNLILQVVNLARLHIGRSSIRLLNWRTLALLQLGHYTLLDMTLDAFQRDGLDPNRTTFHLLITGHIRNRDLGKARLYLYKMEQAGIPVDSSTYATVVSVYRSLGPDLAVQTQAMNALPAAEAHIATRILNSLMQFGIDAHDADRVVEVMSMFDQDSWGPQNVAAADGDSMPSIGASDHQTKELPRPLSPNASTAARLISFMSKQRDLPGVLQIFYRMQAAGVVPDARVAAALVRAHVSLGDEATAVRLVADMCPSNVPRSLLIPIGLARDGLPAVPVQLPQSLLTVHVLNALLKGVVKSHRIRGFIYILRIMRIVAIQPDAHTLNILLHYLESTEGVQDTDALRILRSLSGLTPAPTLKLVHKVLKVALRRDSSITRRAGRIRNGARRRPMLSATAATTDPTAGIRARRTAALVMPLIKSLVSRGVRNDAAVYALRIRHDAIKGDMDGARSVLRDMVARGIHPNEYHYSALMAGYAMSGDLSVARGVMREAAAAGVAPNVVLYTILIHGHARHGQMGLALRTFDKMVEAGVKPDFTAVDTLVRASLARHQYDTAKKILLNLWTLVAPFPEEAWHRPLESLVEEFRSLPAAGHRVRKKALSKRASRMLRWKLVRLRRQWELTASQPSPQAMLSQVQPT</sequence>
<feature type="repeat" description="PPR" evidence="5">
    <location>
        <begin position="644"/>
        <end position="678"/>
    </location>
</feature>
<dbReference type="Proteomes" id="UP000305948">
    <property type="component" value="Unassembled WGS sequence"/>
</dbReference>
<evidence type="ECO:0000256" key="1">
    <source>
        <dbReference type="ARBA" id="ARBA00006192"/>
    </source>
</evidence>
<dbReference type="InterPro" id="IPR002885">
    <property type="entry name" value="PPR_rpt"/>
</dbReference>
<dbReference type="STRING" id="5364.A0A5C3NHK6"/>
<evidence type="ECO:0000256" key="3">
    <source>
        <dbReference type="ARBA" id="ARBA00044493"/>
    </source>
</evidence>
<feature type="repeat" description="PPR" evidence="5">
    <location>
        <begin position="609"/>
        <end position="643"/>
    </location>
</feature>
<evidence type="ECO:0008006" key="9">
    <source>
        <dbReference type="Google" id="ProtNLM"/>
    </source>
</evidence>
<evidence type="ECO:0000256" key="4">
    <source>
        <dbReference type="ARBA" id="ARBA00044511"/>
    </source>
</evidence>
<gene>
    <name evidence="7" type="ORF">OE88DRAFT_1715923</name>
</gene>
<dbReference type="EMBL" id="ML213503">
    <property type="protein sequence ID" value="TFK57194.1"/>
    <property type="molecule type" value="Genomic_DNA"/>
</dbReference>
<evidence type="ECO:0000256" key="5">
    <source>
        <dbReference type="PROSITE-ProRule" id="PRU00708"/>
    </source>
</evidence>
<feature type="region of interest" description="Disordered" evidence="6">
    <location>
        <begin position="309"/>
        <end position="333"/>
    </location>
</feature>
<name>A0A5C3NHK6_9AGAM</name>
<evidence type="ECO:0000256" key="2">
    <source>
        <dbReference type="ARBA" id="ARBA00022737"/>
    </source>
</evidence>
<accession>A0A5C3NHK6</accession>
<keyword evidence="2" id="KW-0677">Repeat</keyword>
<dbReference type="AlphaFoldDB" id="A0A5C3NHK6"/>
<dbReference type="Gene3D" id="1.25.40.10">
    <property type="entry name" value="Tetratricopeptide repeat domain"/>
    <property type="match status" value="3"/>
</dbReference>
<dbReference type="NCBIfam" id="TIGR00756">
    <property type="entry name" value="PPR"/>
    <property type="match status" value="1"/>
</dbReference>
<reference evidence="7 8" key="1">
    <citation type="journal article" date="2019" name="Nat. Ecol. Evol.">
        <title>Megaphylogeny resolves global patterns of mushroom evolution.</title>
        <authorList>
            <person name="Varga T."/>
            <person name="Krizsan K."/>
            <person name="Foldi C."/>
            <person name="Dima B."/>
            <person name="Sanchez-Garcia M."/>
            <person name="Sanchez-Ramirez S."/>
            <person name="Szollosi G.J."/>
            <person name="Szarkandi J.G."/>
            <person name="Papp V."/>
            <person name="Albert L."/>
            <person name="Andreopoulos W."/>
            <person name="Angelini C."/>
            <person name="Antonin V."/>
            <person name="Barry K.W."/>
            <person name="Bougher N.L."/>
            <person name="Buchanan P."/>
            <person name="Buyck B."/>
            <person name="Bense V."/>
            <person name="Catcheside P."/>
            <person name="Chovatia M."/>
            <person name="Cooper J."/>
            <person name="Damon W."/>
            <person name="Desjardin D."/>
            <person name="Finy P."/>
            <person name="Geml J."/>
            <person name="Haridas S."/>
            <person name="Hughes K."/>
            <person name="Justo A."/>
            <person name="Karasinski D."/>
            <person name="Kautmanova I."/>
            <person name="Kiss B."/>
            <person name="Kocsube S."/>
            <person name="Kotiranta H."/>
            <person name="LaButti K.M."/>
            <person name="Lechner B.E."/>
            <person name="Liimatainen K."/>
            <person name="Lipzen A."/>
            <person name="Lukacs Z."/>
            <person name="Mihaltcheva S."/>
            <person name="Morgado L.N."/>
            <person name="Niskanen T."/>
            <person name="Noordeloos M.E."/>
            <person name="Ohm R.A."/>
            <person name="Ortiz-Santana B."/>
            <person name="Ovrebo C."/>
            <person name="Racz N."/>
            <person name="Riley R."/>
            <person name="Savchenko A."/>
            <person name="Shiryaev A."/>
            <person name="Soop K."/>
            <person name="Spirin V."/>
            <person name="Szebenyi C."/>
            <person name="Tomsovsky M."/>
            <person name="Tulloss R.E."/>
            <person name="Uehling J."/>
            <person name="Grigoriev I.V."/>
            <person name="Vagvolgyi C."/>
            <person name="Papp T."/>
            <person name="Martin F.M."/>
            <person name="Miettinen O."/>
            <person name="Hibbett D.S."/>
            <person name="Nagy L.G."/>
        </authorList>
    </citation>
    <scope>NUCLEOTIDE SEQUENCE [LARGE SCALE GENOMIC DNA]</scope>
    <source>
        <strain evidence="7 8">OMC1185</strain>
    </source>
</reference>
<dbReference type="Pfam" id="PF13041">
    <property type="entry name" value="PPR_2"/>
    <property type="match status" value="1"/>
</dbReference>
<dbReference type="Pfam" id="PF01535">
    <property type="entry name" value="PPR"/>
    <property type="match status" value="2"/>
</dbReference>
<organism evidence="7 8">
    <name type="scientific">Heliocybe sulcata</name>
    <dbReference type="NCBI Taxonomy" id="5364"/>
    <lineage>
        <taxon>Eukaryota</taxon>
        <taxon>Fungi</taxon>
        <taxon>Dikarya</taxon>
        <taxon>Basidiomycota</taxon>
        <taxon>Agaricomycotina</taxon>
        <taxon>Agaricomycetes</taxon>
        <taxon>Gloeophyllales</taxon>
        <taxon>Gloeophyllaceae</taxon>
        <taxon>Heliocybe</taxon>
    </lineage>
</organism>
<comment type="similarity">
    <text evidence="1">Belongs to the CCM1 family.</text>
</comment>
<dbReference type="PANTHER" id="PTHR47447:SF24">
    <property type="entry name" value="PENTATRICOPEPTIDE REPEAT-CONTAINING PROTEIN"/>
    <property type="match status" value="1"/>
</dbReference>
<dbReference type="PANTHER" id="PTHR47447">
    <property type="entry name" value="OS03G0856100 PROTEIN"/>
    <property type="match status" value="1"/>
</dbReference>
<evidence type="ECO:0000256" key="6">
    <source>
        <dbReference type="SAM" id="MobiDB-lite"/>
    </source>
</evidence>
<evidence type="ECO:0000313" key="7">
    <source>
        <dbReference type="EMBL" id="TFK57194.1"/>
    </source>
</evidence>
<comment type="function">
    <text evidence="3">Regulates mitochondrial small subunit maturation by controlling 15S rRNA 5'-end processing. Localizes to the 5' precursor of the 15S rRNA in a position that is subsequently occupied by mS47 in the mature yeast mtSSU. Uses structure and sequence-specific RNA recognition, binding to a single-stranded region of the precursor and specifically recognizing bases -6 to -1. The exchange of Ccm1 for mS47 is coupled to the irreversible removal of precursor rRNA that is accompanied by conformational changes of the mitoribosomal proteins uS5m and mS26. These conformational changes signal completion of 5'-end rRNA processing through protection of the mature 5'-end of the 15S rRNA and stabilization of mS47. The removal of the 5' precursor together with the dissociation of Ccm1 may be catalyzed by the 5'-3' exoribonuclease Pet127. Involved in the specific removal of group I introns in mitochondrial encoded transcripts.</text>
</comment>
<dbReference type="InterPro" id="IPR011990">
    <property type="entry name" value="TPR-like_helical_dom_sf"/>
</dbReference>
<evidence type="ECO:0000313" key="8">
    <source>
        <dbReference type="Proteomes" id="UP000305948"/>
    </source>
</evidence>
<dbReference type="PROSITE" id="PS51375">
    <property type="entry name" value="PPR"/>
    <property type="match status" value="2"/>
</dbReference>
<comment type="subunit">
    <text evidence="4">Binds to mitochondrial small subunit 15S rRNA.</text>
</comment>